<evidence type="ECO:0000256" key="3">
    <source>
        <dbReference type="ARBA" id="ARBA00022692"/>
    </source>
</evidence>
<keyword evidence="3" id="KW-0812">Transmembrane</keyword>
<dbReference type="PIRSF" id="PIRSF006170">
    <property type="entry name" value="YfgM"/>
    <property type="match status" value="1"/>
</dbReference>
<evidence type="ECO:0000313" key="11">
    <source>
        <dbReference type="Proteomes" id="UP000559987"/>
    </source>
</evidence>
<dbReference type="InterPro" id="IPR026039">
    <property type="entry name" value="YfgM"/>
</dbReference>
<accession>A0A839UQ73</accession>
<dbReference type="GO" id="GO:0005886">
    <property type="term" value="C:plasma membrane"/>
    <property type="evidence" value="ECO:0007669"/>
    <property type="project" value="UniProtKB-SubCell"/>
</dbReference>
<evidence type="ECO:0000256" key="4">
    <source>
        <dbReference type="ARBA" id="ARBA00022989"/>
    </source>
</evidence>
<evidence type="ECO:0000256" key="1">
    <source>
        <dbReference type="ARBA" id="ARBA00004401"/>
    </source>
</evidence>
<dbReference type="PANTHER" id="PTHR38035:SF1">
    <property type="entry name" value="ANCILLARY SECYEG TRANSLOCON SUBUNIT"/>
    <property type="match status" value="1"/>
</dbReference>
<comment type="caution">
    <text evidence="10">The sequence shown here is derived from an EMBL/GenBank/DDBJ whole genome shotgun (WGS) entry which is preliminary data.</text>
</comment>
<evidence type="ECO:0000313" key="10">
    <source>
        <dbReference type="EMBL" id="MBB3167976.1"/>
    </source>
</evidence>
<protein>
    <recommendedName>
        <fullName evidence="8">Ancillary SecYEG translocon subunit</fullName>
    </recommendedName>
</protein>
<dbReference type="Proteomes" id="UP000559987">
    <property type="component" value="Unassembled WGS sequence"/>
</dbReference>
<keyword evidence="11" id="KW-1185">Reference proteome</keyword>
<dbReference type="Pfam" id="PF09976">
    <property type="entry name" value="TPR_21"/>
    <property type="match status" value="1"/>
</dbReference>
<evidence type="ECO:0000256" key="8">
    <source>
        <dbReference type="ARBA" id="ARBA00024235"/>
    </source>
</evidence>
<name>A0A839UQ73_9GAMM</name>
<dbReference type="SUPFAM" id="SSF48452">
    <property type="entry name" value="TPR-like"/>
    <property type="match status" value="1"/>
</dbReference>
<reference evidence="10 11" key="1">
    <citation type="submission" date="2020-08" db="EMBL/GenBank/DDBJ databases">
        <title>Genomic Encyclopedia of Type Strains, Phase III (KMG-III): the genomes of soil and plant-associated and newly described type strains.</title>
        <authorList>
            <person name="Whitman W."/>
        </authorList>
    </citation>
    <scope>NUCLEOTIDE SEQUENCE [LARGE SCALE GENOMIC DNA]</scope>
    <source>
        <strain evidence="10 11">CECT 8571</strain>
    </source>
</reference>
<dbReference type="PANTHER" id="PTHR38035">
    <property type="entry name" value="UPF0070 PROTEIN YFGM"/>
    <property type="match status" value="1"/>
</dbReference>
<evidence type="ECO:0000256" key="5">
    <source>
        <dbReference type="ARBA" id="ARBA00023136"/>
    </source>
</evidence>
<dbReference type="EMBL" id="JACHXZ010000001">
    <property type="protein sequence ID" value="MBB3167976.1"/>
    <property type="molecule type" value="Genomic_DNA"/>
</dbReference>
<evidence type="ECO:0000256" key="6">
    <source>
        <dbReference type="ARBA" id="ARBA00023186"/>
    </source>
</evidence>
<keyword evidence="6" id="KW-0143">Chaperone</keyword>
<evidence type="ECO:0000256" key="7">
    <source>
        <dbReference type="ARBA" id="ARBA00024197"/>
    </source>
</evidence>
<evidence type="ECO:0000256" key="2">
    <source>
        <dbReference type="ARBA" id="ARBA00022475"/>
    </source>
</evidence>
<keyword evidence="2" id="KW-1003">Cell membrane</keyword>
<keyword evidence="4" id="KW-1133">Transmembrane helix</keyword>
<keyword evidence="5" id="KW-0472">Membrane</keyword>
<comment type="similarity">
    <text evidence="7">Belongs to the YfgM family.</text>
</comment>
<dbReference type="RefSeq" id="WP_183909150.1">
    <property type="nucleotide sequence ID" value="NZ_JACHXZ010000001.1"/>
</dbReference>
<dbReference type="AlphaFoldDB" id="A0A839UQ73"/>
<sequence>MSAHLTEEEQLEALKRWWAENGKSLIVAAILGVGGYMGFNAWQDDRQASAEMASSKFEDITELMSKQEQLSEADTATVAHLAKGLKADHGDTLYGVNAAMLLAKQAVEAGELASAEAELRWALEQSGSDNVSHLVRVRLARVLVAQGKAEEALTLVAIEDQGAFSSLYAEVKGDAYVAKKDNAKAAEAYQAALAGLSGNDMARAGQIRMKLNSVQPAAATEEKGA</sequence>
<dbReference type="InterPro" id="IPR011990">
    <property type="entry name" value="TPR-like_helical_dom_sf"/>
</dbReference>
<evidence type="ECO:0000259" key="9">
    <source>
        <dbReference type="Pfam" id="PF09976"/>
    </source>
</evidence>
<gene>
    <name evidence="10" type="ORF">FHS30_001152</name>
</gene>
<comment type="subcellular location">
    <subcellularLocation>
        <location evidence="1">Cell membrane</location>
        <topology evidence="1">Single-pass type II membrane protein</topology>
    </subcellularLocation>
</comment>
<proteinExistence type="inferred from homology"/>
<dbReference type="InterPro" id="IPR018704">
    <property type="entry name" value="SecYEG/CpoB_TPR"/>
</dbReference>
<dbReference type="Gene3D" id="1.25.40.10">
    <property type="entry name" value="Tetratricopeptide repeat domain"/>
    <property type="match status" value="1"/>
</dbReference>
<dbReference type="GO" id="GO:0044877">
    <property type="term" value="F:protein-containing complex binding"/>
    <property type="evidence" value="ECO:0007669"/>
    <property type="project" value="InterPro"/>
</dbReference>
<feature type="domain" description="Ancillary SecYEG translocon subunit/Cell division coordinator CpoB TPR" evidence="9">
    <location>
        <begin position="15"/>
        <end position="214"/>
    </location>
</feature>
<organism evidence="10 11">
    <name type="scientific">Simiduia aestuariiviva</name>
    <dbReference type="NCBI Taxonomy" id="1510459"/>
    <lineage>
        <taxon>Bacteria</taxon>
        <taxon>Pseudomonadati</taxon>
        <taxon>Pseudomonadota</taxon>
        <taxon>Gammaproteobacteria</taxon>
        <taxon>Cellvibrionales</taxon>
        <taxon>Cellvibrionaceae</taxon>
        <taxon>Simiduia</taxon>
    </lineage>
</organism>